<comment type="caution">
    <text evidence="1">The sequence shown here is derived from an EMBL/GenBank/DDBJ whole genome shotgun (WGS) entry which is preliminary data.</text>
</comment>
<dbReference type="STRING" id="1805029.AUK42_01160"/>
<dbReference type="Proteomes" id="UP000230646">
    <property type="component" value="Unassembled WGS sequence"/>
</dbReference>
<evidence type="ECO:0000313" key="3">
    <source>
        <dbReference type="Proteomes" id="UP000182763"/>
    </source>
</evidence>
<accession>A0A2M7PQB1</accession>
<gene>
    <name evidence="1" type="ORF">AUK42_01160</name>
    <name evidence="2" type="ORF">COZ07_05385</name>
</gene>
<dbReference type="Proteomes" id="UP000182763">
    <property type="component" value="Unassembled WGS sequence"/>
</dbReference>
<evidence type="ECO:0000313" key="2">
    <source>
        <dbReference type="EMBL" id="PIY32532.1"/>
    </source>
</evidence>
<organism evidence="1 3">
    <name type="scientific">Candidatus Infernicultor aquiphilus</name>
    <dbReference type="NCBI Taxonomy" id="1805029"/>
    <lineage>
        <taxon>Bacteria</taxon>
        <taxon>Pseudomonadati</taxon>
        <taxon>Atribacterota</taxon>
        <taxon>Candidatus Phoenicimicrobiia</taxon>
        <taxon>Candidatus Pheonicimicrobiales</taxon>
        <taxon>Candidatus Phoenicimicrobiaceae</taxon>
        <taxon>Candidatus Infernicultor</taxon>
    </lineage>
</organism>
<evidence type="ECO:0000313" key="1">
    <source>
        <dbReference type="EMBL" id="OIP73474.1"/>
    </source>
</evidence>
<proteinExistence type="predicted"/>
<protein>
    <submittedName>
        <fullName evidence="1">Uncharacterized protein</fullName>
    </submittedName>
</protein>
<reference evidence="2 4" key="2">
    <citation type="submission" date="2017-09" db="EMBL/GenBank/DDBJ databases">
        <title>Depth-based differentiation of microbial function through sediment-hosted aquifers and enrichment of novel symbionts in the deep terrestrial subsurface.</title>
        <authorList>
            <person name="Probst A.J."/>
            <person name="Ladd B."/>
            <person name="Jarett J.K."/>
            <person name="Geller-Mcgrath D.E."/>
            <person name="Sieber C.M."/>
            <person name="Emerson J.B."/>
            <person name="Anantharaman K."/>
            <person name="Thomas B.C."/>
            <person name="Malmstrom R."/>
            <person name="Stieglmeier M."/>
            <person name="Klingl A."/>
            <person name="Woyke T."/>
            <person name="Ryan C.M."/>
            <person name="Banfield J.F."/>
        </authorList>
    </citation>
    <scope>NUCLEOTIDE SEQUENCE [LARGE SCALE GENOMIC DNA]</scope>
    <source>
        <strain evidence="2">CG_4_10_14_3_um_filter_34_13</strain>
    </source>
</reference>
<dbReference type="EMBL" id="PFKO01000207">
    <property type="protein sequence ID" value="PIY32532.1"/>
    <property type="molecule type" value="Genomic_DNA"/>
</dbReference>
<name>A0A1J5GV61_9BACT</name>
<accession>A0A1J5GV61</accession>
<dbReference type="AlphaFoldDB" id="A0A1J5GV61"/>
<evidence type="ECO:0000313" key="4">
    <source>
        <dbReference type="Proteomes" id="UP000230646"/>
    </source>
</evidence>
<reference evidence="1 3" key="1">
    <citation type="journal article" date="2016" name="Environ. Microbiol.">
        <title>Genomic resolution of a cold subsurface aquifer community provides metabolic insights for novel microbes adapted to high CO concentrations.</title>
        <authorList>
            <person name="Probst A.J."/>
            <person name="Castelle C.J."/>
            <person name="Singh A."/>
            <person name="Brown C.T."/>
            <person name="Anantharaman K."/>
            <person name="Sharon I."/>
            <person name="Hug L.A."/>
            <person name="Burstein D."/>
            <person name="Emerson J.B."/>
            <person name="Thomas B.C."/>
            <person name="Banfield J.F."/>
        </authorList>
    </citation>
    <scope>NUCLEOTIDE SEQUENCE [LARGE SCALE GENOMIC DNA]</scope>
    <source>
        <strain evidence="1">CG2_30_33_13</strain>
    </source>
</reference>
<dbReference type="RefSeq" id="WP_406607573.1">
    <property type="nucleotide sequence ID" value="NZ_PFKO01000207.1"/>
</dbReference>
<dbReference type="EMBL" id="MNYY01000027">
    <property type="protein sequence ID" value="OIP73474.1"/>
    <property type="molecule type" value="Genomic_DNA"/>
</dbReference>
<sequence>MKILAVDFDGVISDSALKSLFAGHNAYCQYFGLKVKKNFGGKLFTFENWEEMKKQYKKEMDDYRRLRSYIELSGDFFVIIKIMEEQIQIKDQQEFIAYRNQLQFDDQFFRELFFEEKEKWQKKSFRKGKTFIVPFNRNILILK</sequence>